<protein>
    <submittedName>
        <fullName evidence="9">Peptide/nickel transport system ATP-binding protein</fullName>
    </submittedName>
</protein>
<dbReference type="InterPro" id="IPR003439">
    <property type="entry name" value="ABC_transporter-like_ATP-bd"/>
</dbReference>
<keyword evidence="7" id="KW-0472">Membrane</keyword>
<gene>
    <name evidence="9" type="ORF">BC793_13270</name>
</gene>
<keyword evidence="4" id="KW-1003">Cell membrane</keyword>
<dbReference type="InterPro" id="IPR050388">
    <property type="entry name" value="ABC_Ni/Peptide_Import"/>
</dbReference>
<dbReference type="SUPFAM" id="SSF52540">
    <property type="entry name" value="P-loop containing nucleoside triphosphate hydrolases"/>
    <property type="match status" value="1"/>
</dbReference>
<accession>A0A316EI66</accession>
<dbReference type="GO" id="GO:0016887">
    <property type="term" value="F:ATP hydrolysis activity"/>
    <property type="evidence" value="ECO:0007669"/>
    <property type="project" value="InterPro"/>
</dbReference>
<evidence type="ECO:0000256" key="5">
    <source>
        <dbReference type="ARBA" id="ARBA00022741"/>
    </source>
</evidence>
<dbReference type="InterPro" id="IPR003593">
    <property type="entry name" value="AAA+_ATPase"/>
</dbReference>
<dbReference type="PANTHER" id="PTHR43297:SF2">
    <property type="entry name" value="DIPEPTIDE TRANSPORT ATP-BINDING PROTEIN DPPD"/>
    <property type="match status" value="1"/>
</dbReference>
<keyword evidence="6 9" id="KW-0067">ATP-binding</keyword>
<evidence type="ECO:0000259" key="8">
    <source>
        <dbReference type="PROSITE" id="PS50893"/>
    </source>
</evidence>
<evidence type="ECO:0000256" key="6">
    <source>
        <dbReference type="ARBA" id="ARBA00022840"/>
    </source>
</evidence>
<keyword evidence="10" id="KW-1185">Reference proteome</keyword>
<keyword evidence="3" id="KW-0813">Transport</keyword>
<evidence type="ECO:0000256" key="2">
    <source>
        <dbReference type="ARBA" id="ARBA00005417"/>
    </source>
</evidence>
<dbReference type="EMBL" id="QGGR01000032">
    <property type="protein sequence ID" value="PWK31721.1"/>
    <property type="molecule type" value="Genomic_DNA"/>
</dbReference>
<dbReference type="SMART" id="SM00382">
    <property type="entry name" value="AAA"/>
    <property type="match status" value="1"/>
</dbReference>
<reference evidence="9 10" key="1">
    <citation type="submission" date="2018-05" db="EMBL/GenBank/DDBJ databases">
        <title>Genomic Encyclopedia of Archaeal and Bacterial Type Strains, Phase II (KMG-II): from individual species to whole genera.</title>
        <authorList>
            <person name="Goeker M."/>
        </authorList>
    </citation>
    <scope>NUCLEOTIDE SEQUENCE [LARGE SCALE GENOMIC DNA]</scope>
    <source>
        <strain evidence="9 10">DSM 45184</strain>
    </source>
</reference>
<dbReference type="PANTHER" id="PTHR43297">
    <property type="entry name" value="OLIGOPEPTIDE TRANSPORT ATP-BINDING PROTEIN APPD"/>
    <property type="match status" value="1"/>
</dbReference>
<dbReference type="InterPro" id="IPR027417">
    <property type="entry name" value="P-loop_NTPase"/>
</dbReference>
<dbReference type="Proteomes" id="UP000245697">
    <property type="component" value="Unassembled WGS sequence"/>
</dbReference>
<dbReference type="CDD" id="cd03257">
    <property type="entry name" value="ABC_NikE_OppD_transporters"/>
    <property type="match status" value="1"/>
</dbReference>
<comment type="similarity">
    <text evidence="2">Belongs to the ABC transporter superfamily.</text>
</comment>
<dbReference type="PROSITE" id="PS50893">
    <property type="entry name" value="ABC_TRANSPORTER_2"/>
    <property type="match status" value="1"/>
</dbReference>
<evidence type="ECO:0000256" key="3">
    <source>
        <dbReference type="ARBA" id="ARBA00022448"/>
    </source>
</evidence>
<keyword evidence="5" id="KW-0547">Nucleotide-binding</keyword>
<evidence type="ECO:0000313" key="10">
    <source>
        <dbReference type="Proteomes" id="UP000245697"/>
    </source>
</evidence>
<name>A0A316EI66_9ACTN</name>
<evidence type="ECO:0000313" key="9">
    <source>
        <dbReference type="EMBL" id="PWK31721.1"/>
    </source>
</evidence>
<evidence type="ECO:0000256" key="7">
    <source>
        <dbReference type="ARBA" id="ARBA00023136"/>
    </source>
</evidence>
<evidence type="ECO:0000256" key="1">
    <source>
        <dbReference type="ARBA" id="ARBA00004202"/>
    </source>
</evidence>
<dbReference type="Pfam" id="PF00005">
    <property type="entry name" value="ABC_tran"/>
    <property type="match status" value="1"/>
</dbReference>
<dbReference type="OrthoDB" id="8481147at2"/>
<comment type="subcellular location">
    <subcellularLocation>
        <location evidence="1">Cell membrane</location>
        <topology evidence="1">Peripheral membrane protein</topology>
    </subcellularLocation>
</comment>
<feature type="domain" description="ABC transporter" evidence="8">
    <location>
        <begin position="5"/>
        <end position="250"/>
    </location>
</feature>
<proteinExistence type="inferred from homology"/>
<dbReference type="AlphaFoldDB" id="A0A316EI66"/>
<comment type="caution">
    <text evidence="9">The sequence shown here is derived from an EMBL/GenBank/DDBJ whole genome shotgun (WGS) entry which is preliminary data.</text>
</comment>
<evidence type="ECO:0000256" key="4">
    <source>
        <dbReference type="ARBA" id="ARBA00022475"/>
    </source>
</evidence>
<dbReference type="Gene3D" id="3.40.50.300">
    <property type="entry name" value="P-loop containing nucleotide triphosphate hydrolases"/>
    <property type="match status" value="1"/>
</dbReference>
<organism evidence="9 10">
    <name type="scientific">Actinoplanes xinjiangensis</name>
    <dbReference type="NCBI Taxonomy" id="512350"/>
    <lineage>
        <taxon>Bacteria</taxon>
        <taxon>Bacillati</taxon>
        <taxon>Actinomycetota</taxon>
        <taxon>Actinomycetes</taxon>
        <taxon>Micromonosporales</taxon>
        <taxon>Micromonosporaceae</taxon>
        <taxon>Actinoplanes</taxon>
    </lineage>
</organism>
<sequence>MPAGLTIADMTVRFGAQVVVDGIDLTVAQGEAVGLIGGSGSGKTTTALAVLGLLPATARVTGSITVAGGEVVGARARDLRRLRGRQVSFVGQDALTALHPLMTVGRQVAIPLRRHRGLSGRALIMATAALLEQVGLPARTLRAYPAQLSGGQRQRVAIVFAMASRPALLIADEPTSALDTTTQAGVLDLLRSLSMRGEHRTSLLLISHDIAVVSQVCARLVIMRQGRVVEQGATTRVLGGPTHPYTRELVAAARALTAVPGAA</sequence>
<dbReference type="GO" id="GO:0005886">
    <property type="term" value="C:plasma membrane"/>
    <property type="evidence" value="ECO:0007669"/>
    <property type="project" value="UniProtKB-SubCell"/>
</dbReference>
<dbReference type="GO" id="GO:0005524">
    <property type="term" value="F:ATP binding"/>
    <property type="evidence" value="ECO:0007669"/>
    <property type="project" value="UniProtKB-KW"/>
</dbReference>